<evidence type="ECO:0000313" key="5">
    <source>
        <dbReference type="EMBL" id="SMC95985.1"/>
    </source>
</evidence>
<reference evidence="6" key="1">
    <citation type="submission" date="2017-04" db="EMBL/GenBank/DDBJ databases">
        <authorList>
            <person name="Varghese N."/>
            <person name="Submissions S."/>
        </authorList>
    </citation>
    <scope>NUCLEOTIDE SEQUENCE [LARGE SCALE GENOMIC DNA]</scope>
    <source>
        <strain evidence="6">DSM 12126</strain>
    </source>
</reference>
<keyword evidence="2" id="KW-0328">Glycosyltransferase</keyword>
<dbReference type="Proteomes" id="UP000192756">
    <property type="component" value="Unassembled WGS sequence"/>
</dbReference>
<feature type="transmembrane region" description="Helical" evidence="4">
    <location>
        <begin position="299"/>
        <end position="318"/>
    </location>
</feature>
<protein>
    <submittedName>
        <fullName evidence="5">Glycosyltransferase, catalytic subunit of cellulose synthase and poly-beta-1,6-N-acetylglucosamine synthase</fullName>
    </submittedName>
</protein>
<dbReference type="STRING" id="151894.SAMN04488524_3724"/>
<evidence type="ECO:0000313" key="6">
    <source>
        <dbReference type="Proteomes" id="UP000192756"/>
    </source>
</evidence>
<keyword evidence="4" id="KW-1133">Transmembrane helix</keyword>
<dbReference type="AlphaFoldDB" id="A0A1W2DES2"/>
<evidence type="ECO:0000256" key="4">
    <source>
        <dbReference type="SAM" id="Phobius"/>
    </source>
</evidence>
<dbReference type="GO" id="GO:0016757">
    <property type="term" value="F:glycosyltransferase activity"/>
    <property type="evidence" value="ECO:0007669"/>
    <property type="project" value="UniProtKB-KW"/>
</dbReference>
<proteinExistence type="inferred from homology"/>
<dbReference type="SUPFAM" id="SSF53448">
    <property type="entry name" value="Nucleotide-diphospho-sugar transferases"/>
    <property type="match status" value="1"/>
</dbReference>
<dbReference type="EMBL" id="FWXT01000003">
    <property type="protein sequence ID" value="SMC95985.1"/>
    <property type="molecule type" value="Genomic_DNA"/>
</dbReference>
<sequence length="398" mass="45510">MTRLFLILFFTVQVLVAASLMFPFLLYLFNFFRKKFRAGIAASSDPDYAVIVTAYQQTGLIPAVVDSILKSNYQNYMVYVVADACDISGLNFSDERVVVLRPEETLSSNTRSHFYAIRNFKRAHEYLTIIDSDNLVEPDYFNELNKYFLNGFIAVQGVRKAKNLNTSYACLDEAGDMYYRFIDRKLLFESGSSASLAGSGMAFTTAFYRECLELLNIEGAGFDKVLQMEILNRGMRIAFAETAVVYDEKTSKSDQLVNQRARWINTWFKYAGKGIVLAIRGLANLNWNQFLCGLVFSRPPLFIVAALTMLSIIIDFFIFPEFLLLWLAAVLCFLFIFFKALSYFKAPRVIYTALSRIPVFMFLQVISLFKAKRANQISTATVHYYESNINDLEKKDTP</sequence>
<evidence type="ECO:0000256" key="3">
    <source>
        <dbReference type="ARBA" id="ARBA00022679"/>
    </source>
</evidence>
<dbReference type="OrthoDB" id="1523666at2"/>
<dbReference type="InterPro" id="IPR029044">
    <property type="entry name" value="Nucleotide-diphossugar_trans"/>
</dbReference>
<accession>A0A1W2DES2</accession>
<evidence type="ECO:0000256" key="1">
    <source>
        <dbReference type="ARBA" id="ARBA00006739"/>
    </source>
</evidence>
<dbReference type="PANTHER" id="PTHR43630:SF1">
    <property type="entry name" value="POLY-BETA-1,6-N-ACETYL-D-GLUCOSAMINE SYNTHASE"/>
    <property type="match status" value="1"/>
</dbReference>
<gene>
    <name evidence="5" type="ORF">SAMN04488524_3724</name>
</gene>
<comment type="similarity">
    <text evidence="1">Belongs to the glycosyltransferase 2 family.</text>
</comment>
<keyword evidence="6" id="KW-1185">Reference proteome</keyword>
<feature type="transmembrane region" description="Helical" evidence="4">
    <location>
        <begin position="350"/>
        <end position="369"/>
    </location>
</feature>
<dbReference type="Gene3D" id="3.90.550.10">
    <property type="entry name" value="Spore Coat Polysaccharide Biosynthesis Protein SpsA, Chain A"/>
    <property type="match status" value="1"/>
</dbReference>
<feature type="transmembrane region" description="Helical" evidence="4">
    <location>
        <begin position="6"/>
        <end position="29"/>
    </location>
</feature>
<dbReference type="Pfam" id="PF13641">
    <property type="entry name" value="Glyco_tranf_2_3"/>
    <property type="match status" value="1"/>
</dbReference>
<feature type="transmembrane region" description="Helical" evidence="4">
    <location>
        <begin position="323"/>
        <end position="344"/>
    </location>
</feature>
<keyword evidence="3 5" id="KW-0808">Transferase</keyword>
<dbReference type="PANTHER" id="PTHR43630">
    <property type="entry name" value="POLY-BETA-1,6-N-ACETYL-D-GLUCOSAMINE SYNTHASE"/>
    <property type="match status" value="1"/>
</dbReference>
<keyword evidence="4" id="KW-0812">Transmembrane</keyword>
<dbReference type="RefSeq" id="WP_084240507.1">
    <property type="nucleotide sequence ID" value="NZ_FWXT01000003.1"/>
</dbReference>
<name>A0A1W2DES2_9SPHI</name>
<organism evidence="5 6">
    <name type="scientific">Pedobacter africanus</name>
    <dbReference type="NCBI Taxonomy" id="151894"/>
    <lineage>
        <taxon>Bacteria</taxon>
        <taxon>Pseudomonadati</taxon>
        <taxon>Bacteroidota</taxon>
        <taxon>Sphingobacteriia</taxon>
        <taxon>Sphingobacteriales</taxon>
        <taxon>Sphingobacteriaceae</taxon>
        <taxon>Pedobacter</taxon>
    </lineage>
</organism>
<keyword evidence="4" id="KW-0472">Membrane</keyword>
<evidence type="ECO:0000256" key="2">
    <source>
        <dbReference type="ARBA" id="ARBA00022676"/>
    </source>
</evidence>